<accession>A0A150P6W5</accession>
<dbReference type="AlphaFoldDB" id="A0A150P6W5"/>
<proteinExistence type="predicted"/>
<organism evidence="1 2">
    <name type="scientific">Sorangium cellulosum</name>
    <name type="common">Polyangium cellulosum</name>
    <dbReference type="NCBI Taxonomy" id="56"/>
    <lineage>
        <taxon>Bacteria</taxon>
        <taxon>Pseudomonadati</taxon>
        <taxon>Myxococcota</taxon>
        <taxon>Polyangia</taxon>
        <taxon>Polyangiales</taxon>
        <taxon>Polyangiaceae</taxon>
        <taxon>Sorangium</taxon>
    </lineage>
</organism>
<dbReference type="Proteomes" id="UP000075604">
    <property type="component" value="Unassembled WGS sequence"/>
</dbReference>
<protein>
    <submittedName>
        <fullName evidence="1">Uncharacterized protein</fullName>
    </submittedName>
</protein>
<sequence length="153" mass="17210">MTKYEQIKLSYEASKAAIGQVAEELLHWIYELRDHMAWPRDKWALNRIAGDVHANGLLQRFVVENHPGVGEVLKCQLSLTVEEELPFTVDFFAVGRTDRGLLVVLVGGEQITVSKATPEPFFEKAVEHIRQQARRVAKTRRVGAVAGTPHRPA</sequence>
<comment type="caution">
    <text evidence="1">The sequence shown here is derived from an EMBL/GenBank/DDBJ whole genome shotgun (WGS) entry which is preliminary data.</text>
</comment>
<evidence type="ECO:0000313" key="1">
    <source>
        <dbReference type="EMBL" id="KYF51410.1"/>
    </source>
</evidence>
<dbReference type="EMBL" id="JELX01003746">
    <property type="protein sequence ID" value="KYF51410.1"/>
    <property type="molecule type" value="Genomic_DNA"/>
</dbReference>
<gene>
    <name evidence="1" type="ORF">BE04_37810</name>
</gene>
<evidence type="ECO:0000313" key="2">
    <source>
        <dbReference type="Proteomes" id="UP000075604"/>
    </source>
</evidence>
<name>A0A150P6W5_SORCE</name>
<reference evidence="1 2" key="1">
    <citation type="submission" date="2014-02" db="EMBL/GenBank/DDBJ databases">
        <title>The small core and large imbalanced accessory genome model reveals a collaborative survival strategy of Sorangium cellulosum strains in nature.</title>
        <authorList>
            <person name="Han K."/>
            <person name="Peng R."/>
            <person name="Blom J."/>
            <person name="Li Y.-Z."/>
        </authorList>
    </citation>
    <scope>NUCLEOTIDE SEQUENCE [LARGE SCALE GENOMIC DNA]</scope>
    <source>
        <strain evidence="1 2">So0157-18</strain>
    </source>
</reference>